<dbReference type="PANTHER" id="PTHR46467:SF1">
    <property type="entry name" value="TETHER CONTAINING UBX DOMAIN FOR GLUT4"/>
    <property type="match status" value="1"/>
</dbReference>
<dbReference type="PROSITE" id="PS50033">
    <property type="entry name" value="UBX"/>
    <property type="match status" value="1"/>
</dbReference>
<name>A0ABD2Q7N0_9PLAT</name>
<organism evidence="2 3">
    <name type="scientific">Cichlidogyrus casuarinus</name>
    <dbReference type="NCBI Taxonomy" id="1844966"/>
    <lineage>
        <taxon>Eukaryota</taxon>
        <taxon>Metazoa</taxon>
        <taxon>Spiralia</taxon>
        <taxon>Lophotrochozoa</taxon>
        <taxon>Platyhelminthes</taxon>
        <taxon>Monogenea</taxon>
        <taxon>Monopisthocotylea</taxon>
        <taxon>Dactylogyridea</taxon>
        <taxon>Ancyrocephalidae</taxon>
        <taxon>Cichlidogyrus</taxon>
    </lineage>
</organism>
<accession>A0ABD2Q7N0</accession>
<feature type="domain" description="UBX" evidence="1">
    <location>
        <begin position="55"/>
        <end position="140"/>
    </location>
</feature>
<gene>
    <name evidence="2" type="primary">UBXN6_1</name>
    <name evidence="2" type="ORF">Ciccas_005798</name>
</gene>
<keyword evidence="3" id="KW-1185">Reference proteome</keyword>
<evidence type="ECO:0000313" key="2">
    <source>
        <dbReference type="EMBL" id="KAL3315570.1"/>
    </source>
</evidence>
<dbReference type="AlphaFoldDB" id="A0ABD2Q7N0"/>
<dbReference type="Proteomes" id="UP001626550">
    <property type="component" value="Unassembled WGS sequence"/>
</dbReference>
<protein>
    <submittedName>
        <fullName evidence="2">UBX domain-containing protein 6</fullName>
    </submittedName>
</protein>
<dbReference type="Gene3D" id="3.10.20.90">
    <property type="entry name" value="Phosphatidylinositol 3-kinase Catalytic Subunit, Chain A, domain 1"/>
    <property type="match status" value="1"/>
</dbReference>
<evidence type="ECO:0000259" key="1">
    <source>
        <dbReference type="PROSITE" id="PS50033"/>
    </source>
</evidence>
<evidence type="ECO:0000313" key="3">
    <source>
        <dbReference type="Proteomes" id="UP001626550"/>
    </source>
</evidence>
<dbReference type="SUPFAM" id="SSF54236">
    <property type="entry name" value="Ubiquitin-like"/>
    <property type="match status" value="1"/>
</dbReference>
<dbReference type="EMBL" id="JBJKFK010000719">
    <property type="protein sequence ID" value="KAL3315570.1"/>
    <property type="molecule type" value="Genomic_DNA"/>
</dbReference>
<dbReference type="PANTHER" id="PTHR46467">
    <property type="entry name" value="TETHER CONTAINING UBX DOMAIN FOR GLUT4"/>
    <property type="match status" value="1"/>
</dbReference>
<comment type="caution">
    <text evidence="2">The sequence shown here is derived from an EMBL/GenBank/DDBJ whole genome shotgun (WGS) entry which is preliminary data.</text>
</comment>
<dbReference type="InterPro" id="IPR001012">
    <property type="entry name" value="UBX_dom"/>
</dbReference>
<proteinExistence type="predicted"/>
<dbReference type="InterPro" id="IPR029071">
    <property type="entry name" value="Ubiquitin-like_domsf"/>
</dbReference>
<sequence>MDSLPDEFYTHTKEDIKKMIAHQRQQVEESGMLLTQALRAKLAVGEMRYYKFVVMRVRFPNNLIIQGTFHASDNVATLRSWIGECLDENILEYQLFAPPGTQPMGKKNPSSPSPMTRLELDDMQATLVEMGLAPCSVLTIQIANAPKNSSFLKPDLFKLATSL</sequence>
<reference evidence="2 3" key="1">
    <citation type="submission" date="2024-11" db="EMBL/GenBank/DDBJ databases">
        <title>Adaptive evolution of stress response genes in parasites aligns with host niche diversity.</title>
        <authorList>
            <person name="Hahn C."/>
            <person name="Resl P."/>
        </authorList>
    </citation>
    <scope>NUCLEOTIDE SEQUENCE [LARGE SCALE GENOMIC DNA]</scope>
    <source>
        <strain evidence="2">EGGRZ-B1_66</strain>
        <tissue evidence="2">Body</tissue>
    </source>
</reference>